<name>A0ABX1K3G8_9CELL</name>
<evidence type="ECO:0000256" key="2">
    <source>
        <dbReference type="ARBA" id="ARBA00023125"/>
    </source>
</evidence>
<keyword evidence="6" id="KW-1185">Reference proteome</keyword>
<proteinExistence type="predicted"/>
<dbReference type="EMBL" id="JAAXOY010000372">
    <property type="protein sequence ID" value="NKY40492.1"/>
    <property type="molecule type" value="Genomic_DNA"/>
</dbReference>
<reference evidence="5 6" key="1">
    <citation type="submission" date="2020-04" db="EMBL/GenBank/DDBJ databases">
        <title>MicrobeNet Type strains.</title>
        <authorList>
            <person name="Nicholson A.C."/>
        </authorList>
    </citation>
    <scope>NUCLEOTIDE SEQUENCE [LARGE SCALE GENOMIC DNA]</scope>
    <source>
        <strain evidence="5 6">ATCC BAA-787</strain>
    </source>
</reference>
<dbReference type="PROSITE" id="PS50932">
    <property type="entry name" value="HTH_LACI_2"/>
    <property type="match status" value="1"/>
</dbReference>
<dbReference type="CDD" id="cd06267">
    <property type="entry name" value="PBP1_LacI_sugar_binding-like"/>
    <property type="match status" value="1"/>
</dbReference>
<evidence type="ECO:0000256" key="1">
    <source>
        <dbReference type="ARBA" id="ARBA00023015"/>
    </source>
</evidence>
<sequence>MSTQRTAARAPTLEDVARAAGVSRATASRVVNGERNVAPDLRERVRAAVAATGYVPNLAARSLVTRRTGSVAIVVSGADPHGPEGDLADATGTLDVADPFFGRVVGGMLRALRARDVDPVLMLAESAADRARVLSALRQGNVDGALLVSTHGDDPLPRLLVEGGFPAVTFARPPDPLPLSFVDVAHRDGARLAADHLVGRGCRDVAAISGPLDVRAAVERLAGFEDAMARHGQAYVPTAAGDFTYHSGVAATERLLAEEPRLDGVFASNDLMALGAVDALHRAGRRVPEDVAVIGFDDSAVGAFARPALTTVRQPIEQMAGEMARILLDELTSSDRRVSSVIFEPTLRVRDSA</sequence>
<keyword evidence="1" id="KW-0805">Transcription regulation</keyword>
<gene>
    <name evidence="5" type="ORF">HGA02_13415</name>
</gene>
<evidence type="ECO:0000313" key="6">
    <source>
        <dbReference type="Proteomes" id="UP000777774"/>
    </source>
</evidence>
<dbReference type="SUPFAM" id="SSF53822">
    <property type="entry name" value="Periplasmic binding protein-like I"/>
    <property type="match status" value="1"/>
</dbReference>
<dbReference type="PROSITE" id="PS00356">
    <property type="entry name" value="HTH_LACI_1"/>
    <property type="match status" value="1"/>
</dbReference>
<organism evidence="5 6">
    <name type="scientific">Cellulomonas septica</name>
    <dbReference type="NCBI Taxonomy" id="285080"/>
    <lineage>
        <taxon>Bacteria</taxon>
        <taxon>Bacillati</taxon>
        <taxon>Actinomycetota</taxon>
        <taxon>Actinomycetes</taxon>
        <taxon>Micrococcales</taxon>
        <taxon>Cellulomonadaceae</taxon>
        <taxon>Cellulomonas</taxon>
    </lineage>
</organism>
<dbReference type="SMART" id="SM00354">
    <property type="entry name" value="HTH_LACI"/>
    <property type="match status" value="1"/>
</dbReference>
<dbReference type="CDD" id="cd01392">
    <property type="entry name" value="HTH_LacI"/>
    <property type="match status" value="1"/>
</dbReference>
<dbReference type="InterPro" id="IPR028082">
    <property type="entry name" value="Peripla_BP_I"/>
</dbReference>
<feature type="domain" description="HTH lacI-type" evidence="4">
    <location>
        <begin position="11"/>
        <end position="65"/>
    </location>
</feature>
<evidence type="ECO:0000256" key="3">
    <source>
        <dbReference type="ARBA" id="ARBA00023163"/>
    </source>
</evidence>
<dbReference type="RefSeq" id="WP_168679427.1">
    <property type="nucleotide sequence ID" value="NZ_JAAXOY010000372.1"/>
</dbReference>
<protein>
    <submittedName>
        <fullName evidence="5">LacI family transcriptional regulator</fullName>
    </submittedName>
</protein>
<dbReference type="InterPro" id="IPR010982">
    <property type="entry name" value="Lambda_DNA-bd_dom_sf"/>
</dbReference>
<dbReference type="InterPro" id="IPR046335">
    <property type="entry name" value="LacI/GalR-like_sensor"/>
</dbReference>
<dbReference type="Proteomes" id="UP000777774">
    <property type="component" value="Unassembled WGS sequence"/>
</dbReference>
<keyword evidence="2" id="KW-0238">DNA-binding</keyword>
<dbReference type="Pfam" id="PF13377">
    <property type="entry name" value="Peripla_BP_3"/>
    <property type="match status" value="1"/>
</dbReference>
<dbReference type="Gene3D" id="1.10.260.40">
    <property type="entry name" value="lambda repressor-like DNA-binding domains"/>
    <property type="match status" value="1"/>
</dbReference>
<evidence type="ECO:0000313" key="5">
    <source>
        <dbReference type="EMBL" id="NKY40492.1"/>
    </source>
</evidence>
<accession>A0ABX1K3G8</accession>
<dbReference type="InterPro" id="IPR000843">
    <property type="entry name" value="HTH_LacI"/>
</dbReference>
<dbReference type="Pfam" id="PF00356">
    <property type="entry name" value="LacI"/>
    <property type="match status" value="1"/>
</dbReference>
<dbReference type="PANTHER" id="PTHR30146">
    <property type="entry name" value="LACI-RELATED TRANSCRIPTIONAL REPRESSOR"/>
    <property type="match status" value="1"/>
</dbReference>
<comment type="caution">
    <text evidence="5">The sequence shown here is derived from an EMBL/GenBank/DDBJ whole genome shotgun (WGS) entry which is preliminary data.</text>
</comment>
<evidence type="ECO:0000259" key="4">
    <source>
        <dbReference type="PROSITE" id="PS50932"/>
    </source>
</evidence>
<dbReference type="Gene3D" id="3.40.50.2300">
    <property type="match status" value="2"/>
</dbReference>
<dbReference type="SUPFAM" id="SSF47413">
    <property type="entry name" value="lambda repressor-like DNA-binding domains"/>
    <property type="match status" value="1"/>
</dbReference>
<keyword evidence="3" id="KW-0804">Transcription</keyword>
<dbReference type="PANTHER" id="PTHR30146:SF109">
    <property type="entry name" value="HTH-TYPE TRANSCRIPTIONAL REGULATOR GALS"/>
    <property type="match status" value="1"/>
</dbReference>
<dbReference type="PRINTS" id="PR00036">
    <property type="entry name" value="HTHLACI"/>
</dbReference>